<proteinExistence type="predicted"/>
<name>A0A256LJ56_9LACO</name>
<dbReference type="RefSeq" id="WP_094497351.1">
    <property type="nucleotide sequence ID" value="NZ_NGNV01000001.1"/>
</dbReference>
<reference evidence="4 5" key="1">
    <citation type="submission" date="2017-04" db="EMBL/GenBank/DDBJ databases">
        <authorList>
            <person name="Afonso C.L."/>
            <person name="Miller P.J."/>
            <person name="Scott M.A."/>
            <person name="Spackman E."/>
            <person name="Goraichik I."/>
            <person name="Dimitrov K.M."/>
            <person name="Suarez D.L."/>
            <person name="Swayne D.E."/>
        </authorList>
    </citation>
    <scope>NUCLEOTIDE SEQUENCE [LARGE SCALE GENOMIC DNA]</scope>
    <source>
        <strain evidence="4 5">609q</strain>
    </source>
</reference>
<evidence type="ECO:0000313" key="6">
    <source>
        <dbReference type="Proteomes" id="UP000216316"/>
    </source>
</evidence>
<dbReference type="Proteomes" id="UP000216316">
    <property type="component" value="Unassembled WGS sequence"/>
</dbReference>
<dbReference type="Pfam" id="PF02311">
    <property type="entry name" value="AraC_binding"/>
    <property type="match status" value="1"/>
</dbReference>
<keyword evidence="1" id="KW-0238">DNA-binding</keyword>
<accession>A0A256LJ56</accession>
<evidence type="ECO:0000259" key="2">
    <source>
        <dbReference type="Pfam" id="PF02311"/>
    </source>
</evidence>
<evidence type="ECO:0000256" key="1">
    <source>
        <dbReference type="ARBA" id="ARBA00023125"/>
    </source>
</evidence>
<evidence type="ECO:0000313" key="5">
    <source>
        <dbReference type="Proteomes" id="UP000215828"/>
    </source>
</evidence>
<reference evidence="5 6" key="3">
    <citation type="submission" date="2017-09" db="EMBL/GenBank/DDBJ databases">
        <title>Tripartite evolution among Lactobacillus johnsonii, Lactobacillus taiwanensis, Lactobacillus reuteri and their rodent host.</title>
        <authorList>
            <person name="Wang T."/>
            <person name="Knowles S."/>
            <person name="Cheng C."/>
        </authorList>
    </citation>
    <scope>NUCLEOTIDE SEQUENCE [LARGE SCALE GENOMIC DNA]</scope>
    <source>
        <strain evidence="4 5">609q</strain>
        <strain evidence="3 6">609u</strain>
    </source>
</reference>
<comment type="caution">
    <text evidence="4">The sequence shown here is derived from an EMBL/GenBank/DDBJ whole genome shotgun (WGS) entry which is preliminary data.</text>
</comment>
<dbReference type="GO" id="GO:0006355">
    <property type="term" value="P:regulation of DNA-templated transcription"/>
    <property type="evidence" value="ECO:0007669"/>
    <property type="project" value="InterPro"/>
</dbReference>
<dbReference type="InterPro" id="IPR014710">
    <property type="entry name" value="RmlC-like_jellyroll"/>
</dbReference>
<evidence type="ECO:0000313" key="4">
    <source>
        <dbReference type="EMBL" id="OYR93489.1"/>
    </source>
</evidence>
<dbReference type="EMBL" id="NGNX01000001">
    <property type="protein sequence ID" value="OYR93489.1"/>
    <property type="molecule type" value="Genomic_DNA"/>
</dbReference>
<gene>
    <name evidence="3" type="ORF">CBF53_00200</name>
    <name evidence="4" type="ORF">CBF70_00200</name>
</gene>
<keyword evidence="6" id="KW-1185">Reference proteome</keyword>
<dbReference type="InterPro" id="IPR003313">
    <property type="entry name" value="AraC-bd"/>
</dbReference>
<sequence>MVEHEEVQNNQRLPFYFYHSDQAIQSEHWHQGIELNYLIKGKDLRFALEGKTYHFNSGDIWLVNRRKIHSSSGKKENWKYEGLIIDNDFLLSQYSASINWNLDLLGKNGTENKTAYKRLEKEVIELGKLCHKPLTDARRFMILSHLMRIIVLLDQNFNKKESVTKGPNLPLGDEIIKYINEHFQEDIQVDDMLHLLCYFLRSTYCSNIDLNKKWTTKKARIHITRILALFIYSTN</sequence>
<protein>
    <recommendedName>
        <fullName evidence="2">AraC-type arabinose-binding/dimerisation domain-containing protein</fullName>
    </recommendedName>
</protein>
<dbReference type="Gene3D" id="2.60.120.10">
    <property type="entry name" value="Jelly Rolls"/>
    <property type="match status" value="1"/>
</dbReference>
<dbReference type="GO" id="GO:0003677">
    <property type="term" value="F:DNA binding"/>
    <property type="evidence" value="ECO:0007669"/>
    <property type="project" value="UniProtKB-KW"/>
</dbReference>
<organism evidence="4 5">
    <name type="scientific">Lactobacillus taiwanensis</name>
    <dbReference type="NCBI Taxonomy" id="508451"/>
    <lineage>
        <taxon>Bacteria</taxon>
        <taxon>Bacillati</taxon>
        <taxon>Bacillota</taxon>
        <taxon>Bacilli</taxon>
        <taxon>Lactobacillales</taxon>
        <taxon>Lactobacillaceae</taxon>
        <taxon>Lactobacillus</taxon>
    </lineage>
</organism>
<dbReference type="InterPro" id="IPR037923">
    <property type="entry name" value="HTH-like"/>
</dbReference>
<feature type="domain" description="AraC-type arabinose-binding/dimerisation" evidence="2">
    <location>
        <begin position="21"/>
        <end position="90"/>
    </location>
</feature>
<dbReference type="AlphaFoldDB" id="A0A256LJ56"/>
<dbReference type="SUPFAM" id="SSF51215">
    <property type="entry name" value="Regulatory protein AraC"/>
    <property type="match status" value="1"/>
</dbReference>
<reference evidence="3" key="2">
    <citation type="submission" date="2017-05" db="EMBL/GenBank/DDBJ databases">
        <authorList>
            <person name="Lin X.B."/>
            <person name="Stothard P."/>
            <person name="Tasseva G."/>
            <person name="Walter J."/>
        </authorList>
    </citation>
    <scope>NUCLEOTIDE SEQUENCE</scope>
    <source>
        <strain evidence="3">609u</strain>
    </source>
</reference>
<evidence type="ECO:0000313" key="3">
    <source>
        <dbReference type="EMBL" id="OYR89167.1"/>
    </source>
</evidence>
<dbReference type="Proteomes" id="UP000215828">
    <property type="component" value="Unassembled WGS sequence"/>
</dbReference>
<dbReference type="EMBL" id="NGNV01000001">
    <property type="protein sequence ID" value="OYR89167.1"/>
    <property type="molecule type" value="Genomic_DNA"/>
</dbReference>